<dbReference type="NCBIfam" id="TIGR00296">
    <property type="entry name" value="TIGR00296 family protein"/>
    <property type="match status" value="1"/>
</dbReference>
<evidence type="ECO:0000259" key="1">
    <source>
        <dbReference type="PROSITE" id="PS51112"/>
    </source>
</evidence>
<protein>
    <submittedName>
        <fullName evidence="2">Uncharacterized protein, PH0010 family/AmmeMemoRadiSam system protein A/AmmeMemoRadiSam system protein B</fullName>
    </submittedName>
</protein>
<dbReference type="SUPFAM" id="SSF53213">
    <property type="entry name" value="LigB-like"/>
    <property type="match status" value="1"/>
</dbReference>
<evidence type="ECO:0000313" key="2">
    <source>
        <dbReference type="EMBL" id="SDW81646.1"/>
    </source>
</evidence>
<dbReference type="RefSeq" id="WP_093751961.1">
    <property type="nucleotide sequence ID" value="NZ_FNNG01000004.1"/>
</dbReference>
<dbReference type="InterPro" id="IPR036071">
    <property type="entry name" value="AMMECR1_dom_sf"/>
</dbReference>
<sequence length="469" mass="52967">MGKILSAYLFPHPPIIIEEIGGRDREKAIKTLESSQSLAQDIAEKRPSTIILVTPHGSLFRDAISISTTPILEGDFRDFGAAHVKFRFENNLEMVKDIIFESGKKNIPIANVNEDLAESFNISLKLDHGTLVPLYFVDKVYRNFKLIHITYGLLSPKELYVFGQIIQDMVLKSEEEASFIASGDLSHKLSHDGPYSYSPYGEKFDKEIVNLLEKGDFKSIVSFDLDLSERAGECGLRTLMILSGFLDGFNVKPEVLSYEGPFGVGYCNAKFTVLDRKEGKNILEEITKIEEEKVLKARAGEDEYVKLARMSLEHYIKYGKRLEVPEGLSEELLNNRAGVFVTLKKNGMLRGCIGTIEPTKKNIAMEIIENAISAGTKDPRFDPVEEDELPHLIYSVDVLMKPEPISSIEELDVEKYGVIVSKGFRKGLLLPNIEGIDTPEEQIRIALNKASISEYEDYKMERFRVIRHF</sequence>
<dbReference type="EMBL" id="FNNG01000004">
    <property type="protein sequence ID" value="SDW81646.1"/>
    <property type="molecule type" value="Genomic_DNA"/>
</dbReference>
<dbReference type="Gene3D" id="3.30.700.20">
    <property type="entry name" value="Hypothetical protein ph0010, domain 1"/>
    <property type="match status" value="1"/>
</dbReference>
<dbReference type="CDD" id="cd07951">
    <property type="entry name" value="ED_3B_N_AMMECR1"/>
    <property type="match status" value="1"/>
</dbReference>
<feature type="domain" description="AMMECR1" evidence="1">
    <location>
        <begin position="299"/>
        <end position="469"/>
    </location>
</feature>
<dbReference type="InterPro" id="IPR027485">
    <property type="entry name" value="AMMECR1_N"/>
</dbReference>
<dbReference type="AlphaFoldDB" id="A0A1H2WME1"/>
<dbReference type="GO" id="GO:0008198">
    <property type="term" value="F:ferrous iron binding"/>
    <property type="evidence" value="ECO:0007669"/>
    <property type="project" value="InterPro"/>
</dbReference>
<dbReference type="GO" id="GO:0016702">
    <property type="term" value="F:oxidoreductase activity, acting on single donors with incorporation of molecular oxygen, incorporation of two atoms of oxygen"/>
    <property type="evidence" value="ECO:0007669"/>
    <property type="project" value="UniProtKB-ARBA"/>
</dbReference>
<dbReference type="InterPro" id="IPR004183">
    <property type="entry name" value="Xdiol_dOase_suB"/>
</dbReference>
<dbReference type="NCBIfam" id="TIGR04336">
    <property type="entry name" value="AmmeMemoSam_B"/>
    <property type="match status" value="1"/>
</dbReference>
<keyword evidence="3" id="KW-1185">Reference proteome</keyword>
<dbReference type="PANTHER" id="PTHR13016">
    <property type="entry name" value="AMMECR1 HOMOLOG"/>
    <property type="match status" value="1"/>
</dbReference>
<dbReference type="Proteomes" id="UP000198828">
    <property type="component" value="Unassembled WGS sequence"/>
</dbReference>
<dbReference type="SUPFAM" id="SSF143447">
    <property type="entry name" value="AMMECR1-like"/>
    <property type="match status" value="1"/>
</dbReference>
<reference evidence="2 3" key="1">
    <citation type="submission" date="2016-10" db="EMBL/GenBank/DDBJ databases">
        <authorList>
            <person name="de Groot N.N."/>
        </authorList>
    </citation>
    <scope>NUCLEOTIDE SEQUENCE [LARGE SCALE GENOMIC DNA]</scope>
    <source>
        <strain evidence="2 3">DSM 23310</strain>
    </source>
</reference>
<dbReference type="OrthoDB" id="159752at2"/>
<evidence type="ECO:0000313" key="3">
    <source>
        <dbReference type="Proteomes" id="UP000198828"/>
    </source>
</evidence>
<dbReference type="InterPro" id="IPR027623">
    <property type="entry name" value="AmmeMemoSam_A"/>
</dbReference>
<dbReference type="InterPro" id="IPR023473">
    <property type="entry name" value="AMMECR1"/>
</dbReference>
<dbReference type="InterPro" id="IPR002733">
    <property type="entry name" value="AMMECR1_domain"/>
</dbReference>
<dbReference type="Gene3D" id="3.40.830.10">
    <property type="entry name" value="LigB-like"/>
    <property type="match status" value="1"/>
</dbReference>
<dbReference type="NCBIfam" id="TIGR04335">
    <property type="entry name" value="AmmeMemoSam_A"/>
    <property type="match status" value="1"/>
</dbReference>
<dbReference type="PANTHER" id="PTHR13016:SF0">
    <property type="entry name" value="AMME SYNDROME CANDIDATE GENE 1 PROTEIN"/>
    <property type="match status" value="1"/>
</dbReference>
<dbReference type="PROSITE" id="PS51112">
    <property type="entry name" value="AMMECR1"/>
    <property type="match status" value="1"/>
</dbReference>
<dbReference type="Pfam" id="PF02900">
    <property type="entry name" value="LigB"/>
    <property type="match status" value="1"/>
</dbReference>
<accession>A0A1H2WME1</accession>
<name>A0A1H2WME1_9FIRM</name>
<dbReference type="Pfam" id="PF01871">
    <property type="entry name" value="AMMECR1"/>
    <property type="match status" value="1"/>
</dbReference>
<organism evidence="2 3">
    <name type="scientific">Tepidimicrobium xylanilyticum</name>
    <dbReference type="NCBI Taxonomy" id="1123352"/>
    <lineage>
        <taxon>Bacteria</taxon>
        <taxon>Bacillati</taxon>
        <taxon>Bacillota</taxon>
        <taxon>Tissierellia</taxon>
        <taxon>Tissierellales</taxon>
        <taxon>Tepidimicrobiaceae</taxon>
        <taxon>Tepidimicrobium</taxon>
    </lineage>
</organism>
<proteinExistence type="predicted"/>
<gene>
    <name evidence="2" type="ORF">SAMN05660923_01290</name>
</gene>